<evidence type="ECO:0000313" key="12">
    <source>
        <dbReference type="Proteomes" id="UP001271007"/>
    </source>
</evidence>
<dbReference type="Proteomes" id="UP001271007">
    <property type="component" value="Unassembled WGS sequence"/>
</dbReference>
<dbReference type="InterPro" id="IPR025700">
    <property type="entry name" value="Lys/Orn_oxygenase"/>
</dbReference>
<comment type="similarity">
    <text evidence="3">Belongs to the lysine N(6)-hydroxylase/L-ornithine N(5)-oxygenase family.</text>
</comment>
<evidence type="ECO:0000256" key="3">
    <source>
        <dbReference type="ARBA" id="ARBA00007588"/>
    </source>
</evidence>
<comment type="pathway">
    <text evidence="2">Siderophore biosynthesis.</text>
</comment>
<dbReference type="Pfam" id="PF13434">
    <property type="entry name" value="Lys_Orn_oxgnase"/>
    <property type="match status" value="1"/>
</dbReference>
<dbReference type="Gene3D" id="3.50.50.60">
    <property type="entry name" value="FAD/NAD(P)-binding domain"/>
    <property type="match status" value="2"/>
</dbReference>
<dbReference type="GO" id="GO:0016491">
    <property type="term" value="F:oxidoreductase activity"/>
    <property type="evidence" value="ECO:0007669"/>
    <property type="project" value="UniProtKB-KW"/>
</dbReference>
<gene>
    <name evidence="11" type="ORF">LTR09_005856</name>
</gene>
<dbReference type="InterPro" id="IPR050346">
    <property type="entry name" value="FMO-like"/>
</dbReference>
<dbReference type="EC" id="1.14.13.196" evidence="4"/>
<dbReference type="PANTHER" id="PTHR23023">
    <property type="entry name" value="DIMETHYLANILINE MONOOXYGENASE"/>
    <property type="match status" value="1"/>
</dbReference>
<name>A0AAJ0DME5_9PEZI</name>
<comment type="catalytic activity">
    <reaction evidence="10">
        <text>L-ornithine + NADH + O2 = N(5)-hydroxy-L-ornithine + NAD(+) + H2O</text>
        <dbReference type="Rhea" id="RHEA:41512"/>
        <dbReference type="ChEBI" id="CHEBI:15377"/>
        <dbReference type="ChEBI" id="CHEBI:15379"/>
        <dbReference type="ChEBI" id="CHEBI:46911"/>
        <dbReference type="ChEBI" id="CHEBI:57540"/>
        <dbReference type="ChEBI" id="CHEBI:57945"/>
        <dbReference type="ChEBI" id="CHEBI:78275"/>
        <dbReference type="EC" id="1.14.13.196"/>
    </reaction>
</comment>
<keyword evidence="12" id="KW-1185">Reference proteome</keyword>
<evidence type="ECO:0000256" key="6">
    <source>
        <dbReference type="ARBA" id="ARBA00022827"/>
    </source>
</evidence>
<evidence type="ECO:0000256" key="9">
    <source>
        <dbReference type="ARBA" id="ARBA00047598"/>
    </source>
</evidence>
<keyword evidence="7" id="KW-0521">NADP</keyword>
<comment type="cofactor">
    <cofactor evidence="1">
        <name>FAD</name>
        <dbReference type="ChEBI" id="CHEBI:57692"/>
    </cofactor>
</comment>
<comment type="catalytic activity">
    <reaction evidence="9">
        <text>L-ornithine + NADPH + O2 = N(5)-hydroxy-L-ornithine + NADP(+) + H2O</text>
        <dbReference type="Rhea" id="RHEA:41508"/>
        <dbReference type="ChEBI" id="CHEBI:15377"/>
        <dbReference type="ChEBI" id="CHEBI:15379"/>
        <dbReference type="ChEBI" id="CHEBI:46911"/>
        <dbReference type="ChEBI" id="CHEBI:57783"/>
        <dbReference type="ChEBI" id="CHEBI:58349"/>
        <dbReference type="ChEBI" id="CHEBI:78275"/>
        <dbReference type="EC" id="1.14.13.196"/>
    </reaction>
</comment>
<evidence type="ECO:0000256" key="7">
    <source>
        <dbReference type="ARBA" id="ARBA00022857"/>
    </source>
</evidence>
<protein>
    <recommendedName>
        <fullName evidence="4">L-ornithine N(5)-monooxygenase [NAD(P)H]</fullName>
        <ecNumber evidence="4">1.14.13.196</ecNumber>
    </recommendedName>
</protein>
<evidence type="ECO:0000256" key="5">
    <source>
        <dbReference type="ARBA" id="ARBA00022630"/>
    </source>
</evidence>
<proteinExistence type="inferred from homology"/>
<dbReference type="InterPro" id="IPR036188">
    <property type="entry name" value="FAD/NAD-bd_sf"/>
</dbReference>
<evidence type="ECO:0000256" key="1">
    <source>
        <dbReference type="ARBA" id="ARBA00001974"/>
    </source>
</evidence>
<comment type="caution">
    <text evidence="11">The sequence shown here is derived from an EMBL/GenBank/DDBJ whole genome shotgun (WGS) entry which is preliminary data.</text>
</comment>
<evidence type="ECO:0000256" key="4">
    <source>
        <dbReference type="ARBA" id="ARBA00012881"/>
    </source>
</evidence>
<evidence type="ECO:0000313" key="11">
    <source>
        <dbReference type="EMBL" id="KAK3053230.1"/>
    </source>
</evidence>
<evidence type="ECO:0000256" key="10">
    <source>
        <dbReference type="ARBA" id="ARBA00049248"/>
    </source>
</evidence>
<organism evidence="11 12">
    <name type="scientific">Extremus antarcticus</name>
    <dbReference type="NCBI Taxonomy" id="702011"/>
    <lineage>
        <taxon>Eukaryota</taxon>
        <taxon>Fungi</taxon>
        <taxon>Dikarya</taxon>
        <taxon>Ascomycota</taxon>
        <taxon>Pezizomycotina</taxon>
        <taxon>Dothideomycetes</taxon>
        <taxon>Dothideomycetidae</taxon>
        <taxon>Mycosphaerellales</taxon>
        <taxon>Extremaceae</taxon>
        <taxon>Extremus</taxon>
    </lineage>
</organism>
<accession>A0AAJ0DME5</accession>
<keyword evidence="8" id="KW-0560">Oxidoreductase</keyword>
<keyword evidence="5" id="KW-0285">Flavoprotein</keyword>
<dbReference type="SUPFAM" id="SSF51905">
    <property type="entry name" value="FAD/NAD(P)-binding domain"/>
    <property type="match status" value="2"/>
</dbReference>
<evidence type="ECO:0000256" key="2">
    <source>
        <dbReference type="ARBA" id="ARBA00004924"/>
    </source>
</evidence>
<keyword evidence="6" id="KW-0274">FAD</keyword>
<sequence>MEAADETLDLLIVGAGLYGTYAANTYLQLHPTANIKVLDADADAGGVWSRGRLYPKFWSQTGARLSGFPDVPFKVAEDAPRYHDLFEAKHLTSYLEDYVSIHEYEGASLRERFVFNCWVTKIRKDDDDDVWRIKAKLGGRDVSYTASKLIIATGQNSIPHIPRLPGQESFKGPIIHQKDFGRSKIFTPDEENADDHTNATILGGSKSASDIAYAAATDTTSPRKVNWIIRTTGAGPLILSKAQGFGKYKSLPELGSIRAIASLSSANPFLPDSWWSYFLHRTPVGEWLLNQIWSKNEKESKAIANYHGREGALPGFEKLETETKMRWRSGSIGLLQSDNFWDVIAKNVQVYRGEVVNLEEDVVVLDDGRTVRTDMLLCATGWRQEYSSFDAHEAARLGLPISLNEKDIVAEMRQHWSKLEDDADRKVLQRWPYLKQTEGFHKHTVDSTSYKLYNLTVPPNDQSIAFLGVQLVPNSYHAAGVQTLYAIAVLDGAIELPSIAKMEEEIAFMNRWCPRRYPLGGWKGNVLDYEMVSFTDYLLEQLGLSSHKKQSWWGDLTDPCLAADYAGLVDEYWKKYVRVGS</sequence>
<dbReference type="AlphaFoldDB" id="A0AAJ0DME5"/>
<evidence type="ECO:0000256" key="8">
    <source>
        <dbReference type="ARBA" id="ARBA00023002"/>
    </source>
</evidence>
<reference evidence="11" key="1">
    <citation type="submission" date="2023-04" db="EMBL/GenBank/DDBJ databases">
        <title>Black Yeasts Isolated from many extreme environments.</title>
        <authorList>
            <person name="Coleine C."/>
            <person name="Stajich J.E."/>
            <person name="Selbmann L."/>
        </authorList>
    </citation>
    <scope>NUCLEOTIDE SEQUENCE</scope>
    <source>
        <strain evidence="11">CCFEE 5312</strain>
    </source>
</reference>
<dbReference type="EMBL" id="JAWDJX010000017">
    <property type="protein sequence ID" value="KAK3053230.1"/>
    <property type="molecule type" value="Genomic_DNA"/>
</dbReference>